<dbReference type="Proteomes" id="UP000027586">
    <property type="component" value="Unassembled WGS sequence"/>
</dbReference>
<organism evidence="2 3">
    <name type="scientific">Lichtheimia corymbifera JMRC:FSU:9682</name>
    <dbReference type="NCBI Taxonomy" id="1263082"/>
    <lineage>
        <taxon>Eukaryota</taxon>
        <taxon>Fungi</taxon>
        <taxon>Fungi incertae sedis</taxon>
        <taxon>Mucoromycota</taxon>
        <taxon>Mucoromycotina</taxon>
        <taxon>Mucoromycetes</taxon>
        <taxon>Mucorales</taxon>
        <taxon>Lichtheimiaceae</taxon>
        <taxon>Lichtheimia</taxon>
    </lineage>
</organism>
<protein>
    <submittedName>
        <fullName evidence="2">Uncharacterized protein</fullName>
    </submittedName>
</protein>
<keyword evidence="3" id="KW-1185">Reference proteome</keyword>
<gene>
    <name evidence="2" type="ORF">LCOR_09060.1</name>
</gene>
<evidence type="ECO:0000313" key="3">
    <source>
        <dbReference type="Proteomes" id="UP000027586"/>
    </source>
</evidence>
<feature type="chain" id="PRO_5001655619" evidence="1">
    <location>
        <begin position="22"/>
        <end position="77"/>
    </location>
</feature>
<keyword evidence="1" id="KW-0732">Signal</keyword>
<comment type="caution">
    <text evidence="2">The sequence shown here is derived from an EMBL/GenBank/DDBJ whole genome shotgun (WGS) entry which is preliminary data.</text>
</comment>
<evidence type="ECO:0000313" key="2">
    <source>
        <dbReference type="EMBL" id="CDH58187.1"/>
    </source>
</evidence>
<name>A0A068S8P3_9FUNG</name>
<dbReference type="AlphaFoldDB" id="A0A068S8P3"/>
<sequence length="77" mass="8512">MMNTLSFTTTFLLLWTLMVHAQQAPGNTGCTEYTGSICSVSMNLHIALNMGSPSSPSLNIEICGLFGLYRWHGYQHD</sequence>
<dbReference type="VEuPathDB" id="FungiDB:LCOR_09060.1"/>
<reference evidence="2" key="1">
    <citation type="submission" date="2013-08" db="EMBL/GenBank/DDBJ databases">
        <title>Gene expansion shapes genome architecture in the human pathogen Lichtheimia corymbifera: an evolutionary genomics analysis in the ancient terrestrial Mucorales (Mucoromycotina).</title>
        <authorList>
            <person name="Schwartze V.U."/>
            <person name="Winter S."/>
            <person name="Shelest E."/>
            <person name="Marcet-Houben M."/>
            <person name="Horn F."/>
            <person name="Wehner S."/>
            <person name="Hoffmann K."/>
            <person name="Riege K."/>
            <person name="Sammeth M."/>
            <person name="Nowrousian M."/>
            <person name="Valiante V."/>
            <person name="Linde J."/>
            <person name="Jacobsen I.D."/>
            <person name="Marz M."/>
            <person name="Brakhage A.A."/>
            <person name="Gabaldon T."/>
            <person name="Bocker S."/>
            <person name="Voigt K."/>
        </authorList>
    </citation>
    <scope>NUCLEOTIDE SEQUENCE [LARGE SCALE GENOMIC DNA]</scope>
    <source>
        <strain evidence="2">FSU 9682</strain>
    </source>
</reference>
<evidence type="ECO:0000256" key="1">
    <source>
        <dbReference type="SAM" id="SignalP"/>
    </source>
</evidence>
<dbReference type="EMBL" id="CBTN010000054">
    <property type="protein sequence ID" value="CDH58187.1"/>
    <property type="molecule type" value="Genomic_DNA"/>
</dbReference>
<feature type="signal peptide" evidence="1">
    <location>
        <begin position="1"/>
        <end position="21"/>
    </location>
</feature>
<proteinExistence type="predicted"/>
<accession>A0A068S8P3</accession>